<feature type="region of interest" description="Disordered" evidence="17">
    <location>
        <begin position="54"/>
        <end position="95"/>
    </location>
</feature>
<dbReference type="Pfam" id="PF03148">
    <property type="entry name" value="Tektin"/>
    <property type="match status" value="1"/>
</dbReference>
<keyword evidence="9 16" id="KW-0175">Coiled coil</keyword>
<evidence type="ECO:0000256" key="11">
    <source>
        <dbReference type="ARBA" id="ARBA00023212"/>
    </source>
</evidence>
<keyword evidence="20" id="KW-1185">Reference proteome</keyword>
<evidence type="ECO:0000256" key="12">
    <source>
        <dbReference type="ARBA" id="ARBA00023273"/>
    </source>
</evidence>
<keyword evidence="18" id="KW-0812">Transmembrane</keyword>
<dbReference type="GO" id="GO:0060271">
    <property type="term" value="P:cilium assembly"/>
    <property type="evidence" value="ECO:0007669"/>
    <property type="project" value="UniProtKB-UniRule"/>
</dbReference>
<feature type="transmembrane region" description="Helical" evidence="18">
    <location>
        <begin position="20"/>
        <end position="41"/>
    </location>
</feature>
<comment type="subcellular location">
    <subcellularLocation>
        <location evidence="15">Cytoplasm</location>
        <location evidence="15">Cytoskeleton</location>
        <location evidence="15">Cilium axoneme</location>
    </subcellularLocation>
    <subcellularLocation>
        <location evidence="2">Cytoplasm</location>
        <location evidence="2">Cytoskeleton</location>
        <location evidence="2">Flagellum axoneme</location>
    </subcellularLocation>
    <subcellularLocation>
        <location evidence="1">Cytoplasm</location>
        <location evidence="1">Cytoskeleton</location>
        <location evidence="1">Microtubule organizing center</location>
    </subcellularLocation>
</comment>
<dbReference type="GO" id="GO:0005815">
    <property type="term" value="C:microtubule organizing center"/>
    <property type="evidence" value="ECO:0007669"/>
    <property type="project" value="UniProtKB-SubCell"/>
</dbReference>
<keyword evidence="18" id="KW-1133">Transmembrane helix</keyword>
<gene>
    <name evidence="19" type="primary">ADPRS</name>
</gene>
<keyword evidence="18" id="KW-0472">Membrane</keyword>
<organism evidence="19 20">
    <name type="scientific">Canis lupus familiaris</name>
    <name type="common">Dog</name>
    <name type="synonym">Canis familiaris</name>
    <dbReference type="NCBI Taxonomy" id="9615"/>
    <lineage>
        <taxon>Eukaryota</taxon>
        <taxon>Metazoa</taxon>
        <taxon>Chordata</taxon>
        <taxon>Craniata</taxon>
        <taxon>Vertebrata</taxon>
        <taxon>Euteleostomi</taxon>
        <taxon>Mammalia</taxon>
        <taxon>Eutheria</taxon>
        <taxon>Laurasiatheria</taxon>
        <taxon>Carnivora</taxon>
        <taxon>Caniformia</taxon>
        <taxon>Canidae</taxon>
        <taxon>Canis</taxon>
    </lineage>
</organism>
<comment type="similarity">
    <text evidence="3 15">Belongs to the tektin family.</text>
</comment>
<evidence type="ECO:0000256" key="2">
    <source>
        <dbReference type="ARBA" id="ARBA00004611"/>
    </source>
</evidence>
<evidence type="ECO:0000256" key="9">
    <source>
        <dbReference type="ARBA" id="ARBA00023054"/>
    </source>
</evidence>
<keyword evidence="7" id="KW-0832">Ubl conjugation</keyword>
<dbReference type="InterPro" id="IPR000435">
    <property type="entry name" value="Tektins"/>
</dbReference>
<proteinExistence type="inferred from homology"/>
<evidence type="ECO:0000313" key="19">
    <source>
        <dbReference type="Ensembl" id="ENSCAFP00845043220.1"/>
    </source>
</evidence>
<keyword evidence="6" id="KW-0493">Microtubule</keyword>
<keyword evidence="10 15" id="KW-0969">Cilium</keyword>
<evidence type="ECO:0000256" key="10">
    <source>
        <dbReference type="ARBA" id="ARBA00023069"/>
    </source>
</evidence>
<evidence type="ECO:0000256" key="18">
    <source>
        <dbReference type="SAM" id="Phobius"/>
    </source>
</evidence>
<keyword evidence="5" id="KW-0597">Phosphoprotein</keyword>
<evidence type="ECO:0000256" key="16">
    <source>
        <dbReference type="SAM" id="Coils"/>
    </source>
</evidence>
<evidence type="ECO:0000256" key="15">
    <source>
        <dbReference type="RuleBase" id="RU367040"/>
    </source>
</evidence>
<reference evidence="19" key="1">
    <citation type="submission" date="2020-03" db="EMBL/GenBank/DDBJ databases">
        <title>Long-read based genome assembly of a Labrador retriever dog.</title>
        <authorList>
            <person name="Eory L."/>
            <person name="Zhang W."/>
            <person name="Schoenebeck J."/>
        </authorList>
    </citation>
    <scope>NUCLEOTIDE SEQUENCE [LARGE SCALE GENOMIC DNA]</scope>
    <source>
        <strain evidence="19">Labrador retriever</strain>
    </source>
</reference>
<comment type="function">
    <text evidence="13">Microtubule inner protein (MIP) part of the dynein-decorated doublet microtubules (DMTs) in cilia and flagellar axoneme. Plays a key role in the assembly or attachment of the inner dynein arm to microtubules in sperm flagella and tracheal cilia. Forms filamentous polymers in the walls of ciliary and flagellar microtubules.</text>
</comment>
<dbReference type="PANTHER" id="PTHR19960">
    <property type="entry name" value="TEKTIN"/>
    <property type="match status" value="1"/>
</dbReference>
<evidence type="ECO:0000256" key="17">
    <source>
        <dbReference type="SAM" id="MobiDB-lite"/>
    </source>
</evidence>
<dbReference type="GO" id="GO:0005874">
    <property type="term" value="C:microtubule"/>
    <property type="evidence" value="ECO:0007669"/>
    <property type="project" value="UniProtKB-KW"/>
</dbReference>
<keyword evidence="11" id="KW-0206">Cytoskeleton</keyword>
<evidence type="ECO:0000256" key="7">
    <source>
        <dbReference type="ARBA" id="ARBA00022843"/>
    </source>
</evidence>
<evidence type="ECO:0000256" key="13">
    <source>
        <dbReference type="ARBA" id="ARBA00046197"/>
    </source>
</evidence>
<dbReference type="GO" id="GO:0030317">
    <property type="term" value="P:flagellated sperm motility"/>
    <property type="evidence" value="ECO:0007669"/>
    <property type="project" value="UniProtKB-UniRule"/>
</dbReference>
<keyword evidence="8 15" id="KW-0282">Flagellum</keyword>
<dbReference type="AlphaFoldDB" id="A0A8I3Q5R5"/>
<evidence type="ECO:0000256" key="6">
    <source>
        <dbReference type="ARBA" id="ARBA00022701"/>
    </source>
</evidence>
<feature type="coiled-coil region" evidence="16">
    <location>
        <begin position="412"/>
        <end position="453"/>
    </location>
</feature>
<protein>
    <recommendedName>
        <fullName evidence="15">Tektin</fullName>
    </recommendedName>
</protein>
<evidence type="ECO:0000256" key="1">
    <source>
        <dbReference type="ARBA" id="ARBA00004267"/>
    </source>
</evidence>
<evidence type="ECO:0000313" key="20">
    <source>
        <dbReference type="Proteomes" id="UP000805418"/>
    </source>
</evidence>
<dbReference type="Ensembl" id="ENSCAFT00845054965.1">
    <property type="protein sequence ID" value="ENSCAFP00845043220.1"/>
    <property type="gene ID" value="ENSCAFG00845030916.1"/>
</dbReference>
<keyword evidence="12 15" id="KW-0966">Cell projection</keyword>
<evidence type="ECO:0000256" key="4">
    <source>
        <dbReference type="ARBA" id="ARBA00022490"/>
    </source>
</evidence>
<evidence type="ECO:0000256" key="14">
    <source>
        <dbReference type="ARBA" id="ARBA00046707"/>
    </source>
</evidence>
<dbReference type="Proteomes" id="UP000805418">
    <property type="component" value="Chromosome 15"/>
</dbReference>
<comment type="subunit">
    <text evidence="14">Microtubule inner protein component of sperm flagellar doublet microtubules. May interact with CCDC172.</text>
</comment>
<keyword evidence="4" id="KW-0963">Cytoplasm</keyword>
<comment type="function">
    <text evidence="15">Microtubule inner protein (MIP) part of the dynein-decorated doublet microtubules (DMTs) in cilia and flagellar axoneme. Forms filamentous polymers in the walls of ciliary and flagellar microtubules. Required for normal sperm mobility.</text>
</comment>
<name>A0A8I3Q5R5_CANLF</name>
<evidence type="ECO:0000256" key="3">
    <source>
        <dbReference type="ARBA" id="ARBA00007209"/>
    </source>
</evidence>
<reference evidence="19" key="2">
    <citation type="submission" date="2025-08" db="UniProtKB">
        <authorList>
            <consortium name="Ensembl"/>
        </authorList>
    </citation>
    <scope>IDENTIFICATION</scope>
    <source>
        <strain evidence="19">Boxer</strain>
    </source>
</reference>
<accession>A0A8I3Q5R5</accession>
<feature type="coiled-coil region" evidence="16">
    <location>
        <begin position="353"/>
        <end position="387"/>
    </location>
</feature>
<dbReference type="GeneTree" id="ENSGT00950000182894"/>
<evidence type="ECO:0000256" key="5">
    <source>
        <dbReference type="ARBA" id="ARBA00022553"/>
    </source>
</evidence>
<evidence type="ECO:0000256" key="8">
    <source>
        <dbReference type="ARBA" id="ARBA00022846"/>
    </source>
</evidence>
<dbReference type="PANTHER" id="PTHR19960:SF29">
    <property type="entry name" value="TEKTIN-2"/>
    <property type="match status" value="1"/>
</dbReference>
<sequence length="507" mass="57460">MRALEVSGRKPARRDPGRGVLFLCTISLFFFFFFLQFFFLYRVKAQLISKHKCAPCQRSGREPPPARVQPKPAAGGGGEGVAWQPGRPTRRWGRGTPGAAALCDRALTLDPRTMATPSFKPSQRFRLPDWHTNSHLLATNAERQRQASHQIRQEARVLRNETSNQTIWDEHDNRTRLAERIDSVNRWKETLDKCLTDLDAEIDALTQMKESAEQNLQAKNLPLDVAVECLTLRDSRRDIDVVKDPVEEELHKEVEVIDATKKALQQRISQAFEKLCLLQEARQQLSADHRDKVETLDIDRGCLSLSLTSPNITLKVDPTRVPDGSSTLQQWDGFSQLNRSRAEAEMKAAVELREAMALTIAQTLEEISELQEDIRHLEDDLRRKFQNLKLCHTRLESRTRRPNVELCQDQAQHGLTDEVHQLEATIAALKHKLAQAQDALDALQRHLARLQADLACKASSMLLDAKCMDTRRKLAAPAATFAPQVDTFARTTNRTLSPLRTCPLETV</sequence>
<dbReference type="PRINTS" id="PR00511">
    <property type="entry name" value="TEKTIN"/>
</dbReference>
<dbReference type="GO" id="GO:0005930">
    <property type="term" value="C:axoneme"/>
    <property type="evidence" value="ECO:0007669"/>
    <property type="project" value="UniProtKB-SubCell"/>
</dbReference>
<dbReference type="InterPro" id="IPR048256">
    <property type="entry name" value="Tektin-like"/>
</dbReference>
<reference evidence="19" key="3">
    <citation type="submission" date="2025-09" db="UniProtKB">
        <authorList>
            <consortium name="Ensembl"/>
        </authorList>
    </citation>
    <scope>IDENTIFICATION</scope>
    <source>
        <strain evidence="19">Boxer</strain>
    </source>
</reference>